<name>A0A7L4ZMQ4_9FLAO</name>
<proteinExistence type="predicted"/>
<dbReference type="Proteomes" id="UP000464657">
    <property type="component" value="Chromosome"/>
</dbReference>
<reference evidence="1 2" key="1">
    <citation type="journal article" date="2013" name="Int. J. Syst. Evol. Microbiol.">
        <title>Kordia antarctica sp. nov., isolated from Antarctic seawater.</title>
        <authorList>
            <person name="Baek K."/>
            <person name="Choi A."/>
            <person name="Kang I."/>
            <person name="Lee K."/>
            <person name="Cho J.C."/>
        </authorList>
    </citation>
    <scope>NUCLEOTIDE SEQUENCE [LARGE SCALE GENOMIC DNA]</scope>
    <source>
        <strain evidence="1 2">IMCC3317</strain>
    </source>
</reference>
<protein>
    <submittedName>
        <fullName evidence="1">Uncharacterized protein</fullName>
    </submittedName>
</protein>
<dbReference type="AlphaFoldDB" id="A0A7L4ZMQ4"/>
<dbReference type="KEGG" id="kan:IMCC3317_31520"/>
<accession>A0A7L4ZMQ4</accession>
<gene>
    <name evidence="1" type="ORF">IMCC3317_31520</name>
</gene>
<evidence type="ECO:0000313" key="1">
    <source>
        <dbReference type="EMBL" id="QHI37770.1"/>
    </source>
</evidence>
<evidence type="ECO:0000313" key="2">
    <source>
        <dbReference type="Proteomes" id="UP000464657"/>
    </source>
</evidence>
<keyword evidence="2" id="KW-1185">Reference proteome</keyword>
<dbReference type="OrthoDB" id="1451081at2"/>
<organism evidence="1 2">
    <name type="scientific">Kordia antarctica</name>
    <dbReference type="NCBI Taxonomy" id="1218801"/>
    <lineage>
        <taxon>Bacteria</taxon>
        <taxon>Pseudomonadati</taxon>
        <taxon>Bacteroidota</taxon>
        <taxon>Flavobacteriia</taxon>
        <taxon>Flavobacteriales</taxon>
        <taxon>Flavobacteriaceae</taxon>
        <taxon>Kordia</taxon>
    </lineage>
</organism>
<dbReference type="RefSeq" id="WP_160130366.1">
    <property type="nucleotide sequence ID" value="NZ_CP019288.1"/>
</dbReference>
<sequence length="57" mass="6241">MKTTKRNFGKLNLSKLNIAKVGDINNLYGGSIPKETDNCNTNEICTYNCGGDTIDTQ</sequence>
<dbReference type="EMBL" id="CP019288">
    <property type="protein sequence ID" value="QHI37770.1"/>
    <property type="molecule type" value="Genomic_DNA"/>
</dbReference>